<dbReference type="Pfam" id="PF13163">
    <property type="entry name" value="DUF3999"/>
    <property type="match status" value="1"/>
</dbReference>
<sequence length="249" mass="28439">VKLPCTKAKYLRLTWVKPNQAVHLKSLVGHYQMQNPKPQQAIDLGKPRVEAGTWYFEKPSAIAFTELRFKAPQDGLLYKGTLYSRPAKDSEWRYQTRFLQYRLQLSHALHTSSAIELHHSTERFWKAELEGDHQFTPSQLPTIEGQWQQQTLIYLAKGAEPFLLAYGNAAINKAQNSGISRVIQSLQQSGEKPALVTLGDTTHNTQRIDITQSPPWRKVGLWLVLLLGTAMLAYMAYSLYRQMNQNTKA</sequence>
<gene>
    <name evidence="2" type="ORF">HELGO_WM29843</name>
</gene>
<feature type="transmembrane region" description="Helical" evidence="1">
    <location>
        <begin position="219"/>
        <end position="240"/>
    </location>
</feature>
<proteinExistence type="predicted"/>
<evidence type="ECO:0008006" key="3">
    <source>
        <dbReference type="Google" id="ProtNLM"/>
    </source>
</evidence>
<feature type="non-terminal residue" evidence="2">
    <location>
        <position position="1"/>
    </location>
</feature>
<protein>
    <recommendedName>
        <fullName evidence="3">DUF3999 domain-containing protein</fullName>
    </recommendedName>
</protein>
<dbReference type="EMBL" id="CACVAY010000011">
    <property type="protein sequence ID" value="CAA6802259.1"/>
    <property type="molecule type" value="Genomic_DNA"/>
</dbReference>
<evidence type="ECO:0000313" key="2">
    <source>
        <dbReference type="EMBL" id="CAA6802259.1"/>
    </source>
</evidence>
<reference evidence="2" key="1">
    <citation type="submission" date="2020-01" db="EMBL/GenBank/DDBJ databases">
        <authorList>
            <person name="Meier V. D."/>
            <person name="Meier V D."/>
        </authorList>
    </citation>
    <scope>NUCLEOTIDE SEQUENCE</scope>
    <source>
        <strain evidence="2">HLG_WM_MAG_07</strain>
    </source>
</reference>
<keyword evidence="1" id="KW-1133">Transmembrane helix</keyword>
<dbReference type="AlphaFoldDB" id="A0A6S6SC97"/>
<accession>A0A6S6SC97</accession>
<name>A0A6S6SC97_9GAMM</name>
<evidence type="ECO:0000256" key="1">
    <source>
        <dbReference type="SAM" id="Phobius"/>
    </source>
</evidence>
<keyword evidence="1" id="KW-0812">Transmembrane</keyword>
<keyword evidence="1" id="KW-0472">Membrane</keyword>
<dbReference type="InterPro" id="IPR025060">
    <property type="entry name" value="DUF3999"/>
</dbReference>
<organism evidence="2">
    <name type="scientific">uncultured Thiotrichaceae bacterium</name>
    <dbReference type="NCBI Taxonomy" id="298394"/>
    <lineage>
        <taxon>Bacteria</taxon>
        <taxon>Pseudomonadati</taxon>
        <taxon>Pseudomonadota</taxon>
        <taxon>Gammaproteobacteria</taxon>
        <taxon>Thiotrichales</taxon>
        <taxon>Thiotrichaceae</taxon>
        <taxon>environmental samples</taxon>
    </lineage>
</organism>